<sequence>MGDDLYVDEKTDYCRFVQAIDVSTKEIVTVKVFKPTLFQEDEQTDSPEKCDYCWYRPLMFLREATILKQTFHPTIVEFKGMNLYNSKIVFDEDKKKSKKITLLQHFF</sequence>
<name>A0ABR2IJD5_9EUKA</name>
<evidence type="ECO:0008006" key="3">
    <source>
        <dbReference type="Google" id="ProtNLM"/>
    </source>
</evidence>
<reference evidence="1 2" key="1">
    <citation type="submission" date="2024-04" db="EMBL/GenBank/DDBJ databases">
        <title>Tritrichomonas musculus Genome.</title>
        <authorList>
            <person name="Alves-Ferreira E."/>
            <person name="Grigg M."/>
            <person name="Lorenzi H."/>
            <person name="Galac M."/>
        </authorList>
    </citation>
    <scope>NUCLEOTIDE SEQUENCE [LARGE SCALE GENOMIC DNA]</scope>
    <source>
        <strain evidence="1 2">EAF2021</strain>
    </source>
</reference>
<gene>
    <name evidence="1" type="ORF">M9Y10_011452</name>
</gene>
<proteinExistence type="predicted"/>
<dbReference type="SUPFAM" id="SSF56112">
    <property type="entry name" value="Protein kinase-like (PK-like)"/>
    <property type="match status" value="1"/>
</dbReference>
<dbReference type="Gene3D" id="3.30.200.20">
    <property type="entry name" value="Phosphorylase Kinase, domain 1"/>
    <property type="match status" value="1"/>
</dbReference>
<dbReference type="Proteomes" id="UP001470230">
    <property type="component" value="Unassembled WGS sequence"/>
</dbReference>
<dbReference type="EMBL" id="JAPFFF010000017">
    <property type="protein sequence ID" value="KAK8863762.1"/>
    <property type="molecule type" value="Genomic_DNA"/>
</dbReference>
<organism evidence="1 2">
    <name type="scientific">Tritrichomonas musculus</name>
    <dbReference type="NCBI Taxonomy" id="1915356"/>
    <lineage>
        <taxon>Eukaryota</taxon>
        <taxon>Metamonada</taxon>
        <taxon>Parabasalia</taxon>
        <taxon>Tritrichomonadida</taxon>
        <taxon>Tritrichomonadidae</taxon>
        <taxon>Tritrichomonas</taxon>
    </lineage>
</organism>
<keyword evidence="2" id="KW-1185">Reference proteome</keyword>
<dbReference type="InterPro" id="IPR011009">
    <property type="entry name" value="Kinase-like_dom_sf"/>
</dbReference>
<comment type="caution">
    <text evidence="1">The sequence shown here is derived from an EMBL/GenBank/DDBJ whole genome shotgun (WGS) entry which is preliminary data.</text>
</comment>
<evidence type="ECO:0000313" key="2">
    <source>
        <dbReference type="Proteomes" id="UP001470230"/>
    </source>
</evidence>
<accession>A0ABR2IJD5</accession>
<protein>
    <recommendedName>
        <fullName evidence="3">Protein kinase domain-containing protein</fullName>
    </recommendedName>
</protein>
<evidence type="ECO:0000313" key="1">
    <source>
        <dbReference type="EMBL" id="KAK8863762.1"/>
    </source>
</evidence>